<dbReference type="eggNOG" id="arCOG01947">
    <property type="taxonomic scope" value="Archaea"/>
</dbReference>
<dbReference type="InterPro" id="IPR001123">
    <property type="entry name" value="LeuE-type"/>
</dbReference>
<dbReference type="GO" id="GO:0005886">
    <property type="term" value="C:plasma membrane"/>
    <property type="evidence" value="ECO:0007669"/>
    <property type="project" value="UniProtKB-SubCell"/>
</dbReference>
<protein>
    <submittedName>
        <fullName evidence="7">Lysine exporter protein (LYSE/YGGA)</fullName>
    </submittedName>
</protein>
<dbReference type="GeneID" id="10289068"/>
<keyword evidence="4 6" id="KW-1133">Transmembrane helix</keyword>
<dbReference type="EMBL" id="CP002529">
    <property type="protein sequence ID" value="ADY01621.1"/>
    <property type="molecule type" value="Genomic_DNA"/>
</dbReference>
<comment type="subcellular location">
    <subcellularLocation>
        <location evidence="1">Cell membrane</location>
        <topology evidence="1">Multi-pass membrane protein</topology>
    </subcellularLocation>
</comment>
<dbReference type="OrthoDB" id="121309at2157"/>
<evidence type="ECO:0000256" key="5">
    <source>
        <dbReference type="ARBA" id="ARBA00023136"/>
    </source>
</evidence>
<feature type="transmembrane region" description="Helical" evidence="6">
    <location>
        <begin position="111"/>
        <end position="131"/>
    </location>
</feature>
<reference evidence="7 8" key="1">
    <citation type="journal article" date="2011" name="J. Bacteriol.">
        <title>Complete genome sequence of 'Vulcanisaeta moutnovskia' strain 768-28, a novel member of the hyperthermophilic crenarchaeal genus vulcanisaeta.</title>
        <authorList>
            <person name="Gumerov V.M."/>
            <person name="Mardanov A.V."/>
            <person name="Beletsky A.V."/>
            <person name="Prokofeva M.I."/>
            <person name="Bonch-Osmolovskaya E.A."/>
            <person name="Ravin N.V."/>
            <person name="Skryabin K.G."/>
        </authorList>
    </citation>
    <scope>NUCLEOTIDE SEQUENCE [LARGE SCALE GENOMIC DNA]</scope>
    <source>
        <strain evidence="7 8">768-28</strain>
    </source>
</reference>
<feature type="transmembrane region" description="Helical" evidence="6">
    <location>
        <begin position="44"/>
        <end position="63"/>
    </location>
</feature>
<proteinExistence type="predicted"/>
<evidence type="ECO:0000256" key="1">
    <source>
        <dbReference type="ARBA" id="ARBA00004651"/>
    </source>
</evidence>
<evidence type="ECO:0000313" key="8">
    <source>
        <dbReference type="Proteomes" id="UP000007485"/>
    </source>
</evidence>
<name>F0QT32_VULM7</name>
<keyword evidence="3 6" id="KW-0812">Transmembrane</keyword>
<feature type="transmembrane region" description="Helical" evidence="6">
    <location>
        <begin position="143"/>
        <end position="162"/>
    </location>
</feature>
<sequence>MLGTDFIIKVIVISASGALAPGPLTASAASLGARMGWKAGLNEAIGHMTVELPLVLAIAYGLHYVFQIPIVSAVFGIIGGAFLLFFAYLTLKDALRGNFNISDVPKYGSAIIAGAALSLFNPYFIAWWIGVGTPLIMEAFQSMFLIGIVILYVSHVWLDYAWLTLMASLGSVSRLKVSVYRVLLIVLALAIVYFGISMIISLAKSL</sequence>
<evidence type="ECO:0000313" key="7">
    <source>
        <dbReference type="EMBL" id="ADY01621.1"/>
    </source>
</evidence>
<gene>
    <name evidence="7" type="ordered locus">VMUT_1416</name>
</gene>
<dbReference type="Pfam" id="PF01810">
    <property type="entry name" value="LysE"/>
    <property type="match status" value="1"/>
</dbReference>
<dbReference type="PANTHER" id="PTHR38825:SF1">
    <property type="entry name" value="TRANSPORTER, LYSE FAMILY"/>
    <property type="match status" value="1"/>
</dbReference>
<dbReference type="PANTHER" id="PTHR38825">
    <property type="entry name" value="LYSINE EXPORTER PROTEIN (LYSE/YGGA)"/>
    <property type="match status" value="1"/>
</dbReference>
<dbReference type="STRING" id="985053.VMUT_1416"/>
<dbReference type="AlphaFoldDB" id="F0QT32"/>
<dbReference type="GO" id="GO:0006865">
    <property type="term" value="P:amino acid transport"/>
    <property type="evidence" value="ECO:0007669"/>
    <property type="project" value="InterPro"/>
</dbReference>
<feature type="transmembrane region" description="Helical" evidence="6">
    <location>
        <begin position="70"/>
        <end position="91"/>
    </location>
</feature>
<accession>F0QT32</accession>
<keyword evidence="8" id="KW-1185">Reference proteome</keyword>
<dbReference type="HOGENOM" id="CLU_104651_0_0_2"/>
<evidence type="ECO:0000256" key="3">
    <source>
        <dbReference type="ARBA" id="ARBA00022692"/>
    </source>
</evidence>
<keyword evidence="2" id="KW-1003">Cell membrane</keyword>
<keyword evidence="5 6" id="KW-0472">Membrane</keyword>
<dbReference type="RefSeq" id="WP_013604783.1">
    <property type="nucleotide sequence ID" value="NC_015151.1"/>
</dbReference>
<evidence type="ECO:0000256" key="2">
    <source>
        <dbReference type="ARBA" id="ARBA00022475"/>
    </source>
</evidence>
<evidence type="ECO:0000256" key="4">
    <source>
        <dbReference type="ARBA" id="ARBA00022989"/>
    </source>
</evidence>
<feature type="transmembrane region" description="Helical" evidence="6">
    <location>
        <begin position="182"/>
        <end position="203"/>
    </location>
</feature>
<dbReference type="Proteomes" id="UP000007485">
    <property type="component" value="Chromosome"/>
</dbReference>
<evidence type="ECO:0000256" key="6">
    <source>
        <dbReference type="SAM" id="Phobius"/>
    </source>
</evidence>
<organism evidence="7 8">
    <name type="scientific">Vulcanisaeta moutnovskia (strain 768-28)</name>
    <dbReference type="NCBI Taxonomy" id="985053"/>
    <lineage>
        <taxon>Archaea</taxon>
        <taxon>Thermoproteota</taxon>
        <taxon>Thermoprotei</taxon>
        <taxon>Thermoproteales</taxon>
        <taxon>Thermoproteaceae</taxon>
        <taxon>Vulcanisaeta</taxon>
    </lineage>
</organism>
<dbReference type="KEGG" id="vmo:VMUT_1416"/>